<keyword evidence="1" id="KW-0812">Transmembrane</keyword>
<gene>
    <name evidence="2" type="ORF">X798_06896</name>
</gene>
<keyword evidence="3" id="KW-1185">Reference proteome</keyword>
<dbReference type="Proteomes" id="UP000242913">
    <property type="component" value="Unassembled WGS sequence"/>
</dbReference>
<dbReference type="AlphaFoldDB" id="A0A238BMN2"/>
<feature type="transmembrane region" description="Helical" evidence="1">
    <location>
        <begin position="12"/>
        <end position="30"/>
    </location>
</feature>
<reference evidence="2 3" key="1">
    <citation type="submission" date="2015-12" db="EMBL/GenBank/DDBJ databases">
        <title>Draft genome of the nematode, Onchocerca flexuosa.</title>
        <authorList>
            <person name="Mitreva M."/>
        </authorList>
    </citation>
    <scope>NUCLEOTIDE SEQUENCE [LARGE SCALE GENOMIC DNA]</scope>
    <source>
        <strain evidence="2">Red Deer</strain>
    </source>
</reference>
<protein>
    <submittedName>
        <fullName evidence="2">Uncharacterized protein</fullName>
    </submittedName>
</protein>
<dbReference type="EMBL" id="KZ270216">
    <property type="protein sequence ID" value="OZC06116.1"/>
    <property type="molecule type" value="Genomic_DNA"/>
</dbReference>
<evidence type="ECO:0000313" key="3">
    <source>
        <dbReference type="Proteomes" id="UP000242913"/>
    </source>
</evidence>
<keyword evidence="1" id="KW-1133">Transmembrane helix</keyword>
<proteinExistence type="predicted"/>
<evidence type="ECO:0000313" key="2">
    <source>
        <dbReference type="EMBL" id="OZC06116.1"/>
    </source>
</evidence>
<evidence type="ECO:0000256" key="1">
    <source>
        <dbReference type="SAM" id="Phobius"/>
    </source>
</evidence>
<name>A0A238BMN2_9BILA</name>
<organism evidence="2 3">
    <name type="scientific">Onchocerca flexuosa</name>
    <dbReference type="NCBI Taxonomy" id="387005"/>
    <lineage>
        <taxon>Eukaryota</taxon>
        <taxon>Metazoa</taxon>
        <taxon>Ecdysozoa</taxon>
        <taxon>Nematoda</taxon>
        <taxon>Chromadorea</taxon>
        <taxon>Rhabditida</taxon>
        <taxon>Spirurina</taxon>
        <taxon>Spiruromorpha</taxon>
        <taxon>Filarioidea</taxon>
        <taxon>Onchocercidae</taxon>
        <taxon>Onchocerca</taxon>
    </lineage>
</organism>
<accession>A0A238BMN2</accession>
<keyword evidence="1" id="KW-0472">Membrane</keyword>
<sequence length="32" mass="3492">MSQETLYSLAQNGSLLGLINLLILVFVTIAKK</sequence>